<evidence type="ECO:0000256" key="6">
    <source>
        <dbReference type="SAM" id="Phobius"/>
    </source>
</evidence>
<keyword evidence="2" id="KW-0732">Signal</keyword>
<keyword evidence="3" id="KW-0560">Oxidoreductase</keyword>
<dbReference type="PANTHER" id="PTHR13887:SF14">
    <property type="entry name" value="DISULFIDE BOND FORMATION PROTEIN D"/>
    <property type="match status" value="1"/>
</dbReference>
<keyword evidence="6" id="KW-0812">Transmembrane</keyword>
<sequence length="247" mass="28368">MLNYFKRPQISSVLFVAASLATFILLGALFIFLKINWLTDGRTDENSNERYYFKNTDKTDPLITKMPDINNMLAGPIISQNDPNLGSETAPIVIVEFSDFLCRFCQEQEKILSAVIKKYPDKIRLIWKDYPEDKPDSISFQAALAGRCANEQKQFWPYHDLLYQNSADLSQEKLIQLAKELDLDEKKFQQCLTAEQTKKLVEDNIIEANALAISGIPFIYLNQQEIMGQTTLKDLENIIDLELTNKK</sequence>
<comment type="similarity">
    <text evidence="1">Belongs to the thioredoxin family. DsbA subfamily.</text>
</comment>
<gene>
    <name evidence="8" type="ORF">CO116_01965</name>
</gene>
<dbReference type="InterPro" id="IPR036249">
    <property type="entry name" value="Thioredoxin-like_sf"/>
</dbReference>
<dbReference type="InterPro" id="IPR012336">
    <property type="entry name" value="Thioredoxin-like_fold"/>
</dbReference>
<evidence type="ECO:0000313" key="8">
    <source>
        <dbReference type="EMBL" id="PJB16657.1"/>
    </source>
</evidence>
<evidence type="ECO:0000313" key="9">
    <source>
        <dbReference type="Proteomes" id="UP000230611"/>
    </source>
</evidence>
<evidence type="ECO:0000256" key="5">
    <source>
        <dbReference type="ARBA" id="ARBA00023284"/>
    </source>
</evidence>
<organism evidence="8 9">
    <name type="scientific">Candidatus Falkowbacteria bacterium CG_4_9_14_3_um_filter_38_19</name>
    <dbReference type="NCBI Taxonomy" id="1974559"/>
    <lineage>
        <taxon>Bacteria</taxon>
        <taxon>Candidatus Falkowiibacteriota</taxon>
    </lineage>
</organism>
<proteinExistence type="inferred from homology"/>
<dbReference type="GO" id="GO:0016491">
    <property type="term" value="F:oxidoreductase activity"/>
    <property type="evidence" value="ECO:0007669"/>
    <property type="project" value="UniProtKB-KW"/>
</dbReference>
<evidence type="ECO:0000256" key="2">
    <source>
        <dbReference type="ARBA" id="ARBA00022729"/>
    </source>
</evidence>
<name>A0A2M8AGK2_9BACT</name>
<evidence type="ECO:0000259" key="7">
    <source>
        <dbReference type="PROSITE" id="PS51352"/>
    </source>
</evidence>
<dbReference type="PROSITE" id="PS51352">
    <property type="entry name" value="THIOREDOXIN_2"/>
    <property type="match status" value="1"/>
</dbReference>
<dbReference type="InterPro" id="IPR013766">
    <property type="entry name" value="Thioredoxin_domain"/>
</dbReference>
<protein>
    <recommendedName>
        <fullName evidence="7">Thioredoxin domain-containing protein</fullName>
    </recommendedName>
</protein>
<dbReference type="Gene3D" id="3.40.30.10">
    <property type="entry name" value="Glutaredoxin"/>
    <property type="match status" value="1"/>
</dbReference>
<evidence type="ECO:0000256" key="4">
    <source>
        <dbReference type="ARBA" id="ARBA00023157"/>
    </source>
</evidence>
<dbReference type="EMBL" id="PFUO01000095">
    <property type="protein sequence ID" value="PJB16657.1"/>
    <property type="molecule type" value="Genomic_DNA"/>
</dbReference>
<reference evidence="9" key="1">
    <citation type="submission" date="2017-09" db="EMBL/GenBank/DDBJ databases">
        <title>Depth-based differentiation of microbial function through sediment-hosted aquifers and enrichment of novel symbionts in the deep terrestrial subsurface.</title>
        <authorList>
            <person name="Probst A.J."/>
            <person name="Ladd B."/>
            <person name="Jarett J.K."/>
            <person name="Geller-Mcgrath D.E."/>
            <person name="Sieber C.M.K."/>
            <person name="Emerson J.B."/>
            <person name="Anantharaman K."/>
            <person name="Thomas B.C."/>
            <person name="Malmstrom R."/>
            <person name="Stieglmeier M."/>
            <person name="Klingl A."/>
            <person name="Woyke T."/>
            <person name="Ryan C.M."/>
            <person name="Banfield J.F."/>
        </authorList>
    </citation>
    <scope>NUCLEOTIDE SEQUENCE [LARGE SCALE GENOMIC DNA]</scope>
</reference>
<feature type="domain" description="Thioredoxin" evidence="7">
    <location>
        <begin position="54"/>
        <end position="244"/>
    </location>
</feature>
<feature type="transmembrane region" description="Helical" evidence="6">
    <location>
        <begin position="12"/>
        <end position="33"/>
    </location>
</feature>
<dbReference type="SUPFAM" id="SSF52833">
    <property type="entry name" value="Thioredoxin-like"/>
    <property type="match status" value="1"/>
</dbReference>
<comment type="caution">
    <text evidence="8">The sequence shown here is derived from an EMBL/GenBank/DDBJ whole genome shotgun (WGS) entry which is preliminary data.</text>
</comment>
<keyword evidence="5" id="KW-0676">Redox-active center</keyword>
<keyword evidence="6" id="KW-1133">Transmembrane helix</keyword>
<accession>A0A2M8AGK2</accession>
<evidence type="ECO:0000256" key="1">
    <source>
        <dbReference type="ARBA" id="ARBA00005791"/>
    </source>
</evidence>
<keyword evidence="6" id="KW-0472">Membrane</keyword>
<dbReference type="PANTHER" id="PTHR13887">
    <property type="entry name" value="GLUTATHIONE S-TRANSFERASE KAPPA"/>
    <property type="match status" value="1"/>
</dbReference>
<dbReference type="Pfam" id="PF13462">
    <property type="entry name" value="Thioredoxin_4"/>
    <property type="match status" value="1"/>
</dbReference>
<dbReference type="AlphaFoldDB" id="A0A2M8AGK2"/>
<evidence type="ECO:0000256" key="3">
    <source>
        <dbReference type="ARBA" id="ARBA00023002"/>
    </source>
</evidence>
<keyword evidence="4" id="KW-1015">Disulfide bond</keyword>
<dbReference type="Proteomes" id="UP000230611">
    <property type="component" value="Unassembled WGS sequence"/>
</dbReference>